<evidence type="ECO:0000259" key="10">
    <source>
        <dbReference type="PROSITE" id="PS51352"/>
    </source>
</evidence>
<comment type="function">
    <text evidence="1">Thiol-specific peroxidase that catalyzes the reduction of hydrogen peroxide and organic hydroperoxides to water and alcohols, respectively. Plays a role in cell protection against oxidative stress by detoxifying peroxides and as sensor of hydrogen peroxide-mediated signaling events.</text>
</comment>
<dbReference type="InterPro" id="IPR013766">
    <property type="entry name" value="Thioredoxin_domain"/>
</dbReference>
<dbReference type="CDD" id="cd03013">
    <property type="entry name" value="PRX5_like"/>
    <property type="match status" value="1"/>
</dbReference>
<sequence length="266" mass="28505">MLGTADPYFYFYFFRFLLLQRQEVATLQSSPALPTTVRVLYLPVSFLFADRFACCSSAPFSISSPSAPPSTLMNSLVRPSCTIIKSCVLNQCGRPQRLLNAAASFHTSKMVQIKEGDKVPAIDLFEDSPANKVNMADLCAGKKVILFAVPGAFTPGCSKTHLPGYVEKAAELKSSGATEIVCVSVNDPFVMSAWGKQHNASGKVRMLADPAAAFTKALDLGADLPPLGGLRSKRYSMVVENGVVKSLNVEPDGTGLSCSLADKIKL</sequence>
<evidence type="ECO:0000256" key="4">
    <source>
        <dbReference type="ARBA" id="ARBA00022862"/>
    </source>
</evidence>
<feature type="domain" description="Thioredoxin" evidence="10">
    <location>
        <begin position="113"/>
        <end position="266"/>
    </location>
</feature>
<evidence type="ECO:0000256" key="3">
    <source>
        <dbReference type="ARBA" id="ARBA00022559"/>
    </source>
</evidence>
<dbReference type="GO" id="GO:0005739">
    <property type="term" value="C:mitochondrion"/>
    <property type="evidence" value="ECO:0007669"/>
    <property type="project" value="TreeGrafter"/>
</dbReference>
<dbReference type="InterPro" id="IPR013740">
    <property type="entry name" value="Redoxin"/>
</dbReference>
<organism evidence="11 12">
    <name type="scientific">Anopheles atroparvus</name>
    <name type="common">European mosquito</name>
    <dbReference type="NCBI Taxonomy" id="41427"/>
    <lineage>
        <taxon>Eukaryota</taxon>
        <taxon>Metazoa</taxon>
        <taxon>Ecdysozoa</taxon>
        <taxon>Arthropoda</taxon>
        <taxon>Hexapoda</taxon>
        <taxon>Insecta</taxon>
        <taxon>Pterygota</taxon>
        <taxon>Neoptera</taxon>
        <taxon>Endopterygota</taxon>
        <taxon>Diptera</taxon>
        <taxon>Nematocera</taxon>
        <taxon>Culicoidea</taxon>
        <taxon>Culicidae</taxon>
        <taxon>Anophelinae</taxon>
        <taxon>Anopheles</taxon>
    </lineage>
</organism>
<evidence type="ECO:0000256" key="8">
    <source>
        <dbReference type="PIRSR" id="PIRSR637944-1"/>
    </source>
</evidence>
<evidence type="ECO:0000256" key="6">
    <source>
        <dbReference type="ARBA" id="ARBA00023284"/>
    </source>
</evidence>
<dbReference type="InterPro" id="IPR036249">
    <property type="entry name" value="Thioredoxin-like_sf"/>
</dbReference>
<dbReference type="InterPro" id="IPR037944">
    <property type="entry name" value="PRX5-like"/>
</dbReference>
<evidence type="ECO:0000313" key="12">
    <source>
        <dbReference type="Proteomes" id="UP000075880"/>
    </source>
</evidence>
<evidence type="ECO:0000256" key="9">
    <source>
        <dbReference type="RuleBase" id="RU366011"/>
    </source>
</evidence>
<evidence type="ECO:0000256" key="1">
    <source>
        <dbReference type="ARBA" id="ARBA00003330"/>
    </source>
</evidence>
<comment type="catalytic activity">
    <reaction evidence="7 9">
        <text>a hydroperoxide + [thioredoxin]-dithiol = an alcohol + [thioredoxin]-disulfide + H2O</text>
        <dbReference type="Rhea" id="RHEA:62620"/>
        <dbReference type="Rhea" id="RHEA-COMP:10698"/>
        <dbReference type="Rhea" id="RHEA-COMP:10700"/>
        <dbReference type="ChEBI" id="CHEBI:15377"/>
        <dbReference type="ChEBI" id="CHEBI:29950"/>
        <dbReference type="ChEBI" id="CHEBI:30879"/>
        <dbReference type="ChEBI" id="CHEBI:35924"/>
        <dbReference type="ChEBI" id="CHEBI:50058"/>
        <dbReference type="EC" id="1.11.1.24"/>
    </reaction>
</comment>
<reference evidence="11" key="1">
    <citation type="submission" date="2024-04" db="UniProtKB">
        <authorList>
            <consortium name="EnsemblMetazoa"/>
        </authorList>
    </citation>
    <scope>IDENTIFICATION</scope>
    <source>
        <strain evidence="11">EBRO</strain>
    </source>
</reference>
<evidence type="ECO:0000256" key="5">
    <source>
        <dbReference type="ARBA" id="ARBA00023002"/>
    </source>
</evidence>
<keyword evidence="6 9" id="KW-0676">Redox-active center</keyword>
<proteinExistence type="inferred from homology"/>
<dbReference type="GO" id="GO:0034599">
    <property type="term" value="P:cellular response to oxidative stress"/>
    <property type="evidence" value="ECO:0007669"/>
    <property type="project" value="InterPro"/>
</dbReference>
<keyword evidence="4 9" id="KW-0049">Antioxidant</keyword>
<accession>A0AAG5CZB6</accession>
<name>A0AAG5CZB6_ANOAO</name>
<keyword evidence="12" id="KW-1185">Reference proteome</keyword>
<dbReference type="Proteomes" id="UP000075880">
    <property type="component" value="Unassembled WGS sequence"/>
</dbReference>
<evidence type="ECO:0000256" key="7">
    <source>
        <dbReference type="ARBA" id="ARBA00049091"/>
    </source>
</evidence>
<dbReference type="AlphaFoldDB" id="A0AAG5CZB6"/>
<dbReference type="Gene3D" id="3.40.30.10">
    <property type="entry name" value="Glutaredoxin"/>
    <property type="match status" value="1"/>
</dbReference>
<comment type="similarity">
    <text evidence="2 9">Belongs to the peroxiredoxin family. Prx5 subfamily.</text>
</comment>
<dbReference type="EC" id="1.11.1.24" evidence="9"/>
<feature type="active site" description="Cysteine sulfenic acid (-SOH) intermediate" evidence="8">
    <location>
        <position position="157"/>
    </location>
</feature>
<dbReference type="EnsemblMetazoa" id="ENSAATROPT004140">
    <property type="protein sequence ID" value="ENSAATROPP003974"/>
    <property type="gene ID" value="ENSAATROPG003281"/>
</dbReference>
<protein>
    <recommendedName>
        <fullName evidence="9">Peroxiredoxin-5</fullName>
        <ecNumber evidence="9">1.11.1.24</ecNumber>
    </recommendedName>
</protein>
<dbReference type="PROSITE" id="PS51352">
    <property type="entry name" value="THIOREDOXIN_2"/>
    <property type="match status" value="1"/>
</dbReference>
<evidence type="ECO:0000256" key="2">
    <source>
        <dbReference type="ARBA" id="ARBA00010505"/>
    </source>
</evidence>
<dbReference type="GO" id="GO:0042744">
    <property type="term" value="P:hydrogen peroxide catabolic process"/>
    <property type="evidence" value="ECO:0007669"/>
    <property type="project" value="TreeGrafter"/>
</dbReference>
<dbReference type="GO" id="GO:0005777">
    <property type="term" value="C:peroxisome"/>
    <property type="evidence" value="ECO:0007669"/>
    <property type="project" value="TreeGrafter"/>
</dbReference>
<dbReference type="GO" id="GO:0008379">
    <property type="term" value="F:thioredoxin peroxidase activity"/>
    <property type="evidence" value="ECO:0007669"/>
    <property type="project" value="InterPro"/>
</dbReference>
<keyword evidence="5 9" id="KW-0560">Oxidoreductase</keyword>
<dbReference type="SUPFAM" id="SSF52833">
    <property type="entry name" value="Thioredoxin-like"/>
    <property type="match status" value="1"/>
</dbReference>
<dbReference type="PANTHER" id="PTHR10430:SF16">
    <property type="entry name" value="PEROXIREDOXIN-5, MITOCHONDRIAL"/>
    <property type="match status" value="1"/>
</dbReference>
<dbReference type="Pfam" id="PF08534">
    <property type="entry name" value="Redoxin"/>
    <property type="match status" value="1"/>
</dbReference>
<keyword evidence="3 9" id="KW-0575">Peroxidase</keyword>
<dbReference type="GO" id="GO:0045454">
    <property type="term" value="P:cell redox homeostasis"/>
    <property type="evidence" value="ECO:0007669"/>
    <property type="project" value="TreeGrafter"/>
</dbReference>
<dbReference type="PANTHER" id="PTHR10430">
    <property type="entry name" value="PEROXIREDOXIN"/>
    <property type="match status" value="1"/>
</dbReference>
<dbReference type="FunFam" id="3.40.30.10:FF:000020">
    <property type="entry name" value="Peroxiredoxin"/>
    <property type="match status" value="1"/>
</dbReference>
<evidence type="ECO:0000313" key="11">
    <source>
        <dbReference type="EnsemblMetazoa" id="ENSAATROPP003974"/>
    </source>
</evidence>